<evidence type="ECO:0000256" key="1">
    <source>
        <dbReference type="SAM" id="Phobius"/>
    </source>
</evidence>
<keyword evidence="1" id="KW-0812">Transmembrane</keyword>
<name>A0ABR0AQG7_9CRUS</name>
<evidence type="ECO:0000256" key="2">
    <source>
        <dbReference type="SAM" id="SignalP"/>
    </source>
</evidence>
<dbReference type="EMBL" id="JAOYFB010000038">
    <property type="protein sequence ID" value="KAK4027334.1"/>
    <property type="molecule type" value="Genomic_DNA"/>
</dbReference>
<organism evidence="3 4">
    <name type="scientific">Daphnia magna</name>
    <dbReference type="NCBI Taxonomy" id="35525"/>
    <lineage>
        <taxon>Eukaryota</taxon>
        <taxon>Metazoa</taxon>
        <taxon>Ecdysozoa</taxon>
        <taxon>Arthropoda</taxon>
        <taxon>Crustacea</taxon>
        <taxon>Branchiopoda</taxon>
        <taxon>Diplostraca</taxon>
        <taxon>Cladocera</taxon>
        <taxon>Anomopoda</taxon>
        <taxon>Daphniidae</taxon>
        <taxon>Daphnia</taxon>
    </lineage>
</organism>
<keyword evidence="1" id="KW-1133">Transmembrane helix</keyword>
<feature type="signal peptide" evidence="2">
    <location>
        <begin position="1"/>
        <end position="16"/>
    </location>
</feature>
<gene>
    <name evidence="3" type="ORF">OUZ56_016344</name>
</gene>
<keyword evidence="1" id="KW-0472">Membrane</keyword>
<accession>A0ABR0AQG7</accession>
<protein>
    <submittedName>
        <fullName evidence="3">Uncharacterized protein</fullName>
    </submittedName>
</protein>
<comment type="caution">
    <text evidence="3">The sequence shown here is derived from an EMBL/GenBank/DDBJ whole genome shotgun (WGS) entry which is preliminary data.</text>
</comment>
<feature type="chain" id="PRO_5046380231" evidence="2">
    <location>
        <begin position="17"/>
        <end position="122"/>
    </location>
</feature>
<feature type="transmembrane region" description="Helical" evidence="1">
    <location>
        <begin position="99"/>
        <end position="117"/>
    </location>
</feature>
<dbReference type="Proteomes" id="UP001234178">
    <property type="component" value="Unassembled WGS sequence"/>
</dbReference>
<keyword evidence="4" id="KW-1185">Reference proteome</keyword>
<evidence type="ECO:0000313" key="3">
    <source>
        <dbReference type="EMBL" id="KAK4027334.1"/>
    </source>
</evidence>
<reference evidence="3 4" key="1">
    <citation type="journal article" date="2023" name="Nucleic Acids Res.">
        <title>The hologenome of Daphnia magna reveals possible DNA methylation and microbiome-mediated evolution of the host genome.</title>
        <authorList>
            <person name="Chaturvedi A."/>
            <person name="Li X."/>
            <person name="Dhandapani V."/>
            <person name="Marshall H."/>
            <person name="Kissane S."/>
            <person name="Cuenca-Cambronero M."/>
            <person name="Asole G."/>
            <person name="Calvet F."/>
            <person name="Ruiz-Romero M."/>
            <person name="Marangio P."/>
            <person name="Guigo R."/>
            <person name="Rago D."/>
            <person name="Mirbahai L."/>
            <person name="Eastwood N."/>
            <person name="Colbourne J.K."/>
            <person name="Zhou J."/>
            <person name="Mallon E."/>
            <person name="Orsini L."/>
        </authorList>
    </citation>
    <scope>NUCLEOTIDE SEQUENCE [LARGE SCALE GENOMIC DNA]</scope>
    <source>
        <strain evidence="3">LRV0_1</strain>
    </source>
</reference>
<dbReference type="PANTHER" id="PTHR23263:SF124">
    <property type="entry name" value="SMALL PROLINE-RICH PROTEIN 3"/>
    <property type="match status" value="1"/>
</dbReference>
<keyword evidence="2" id="KW-0732">Signal</keyword>
<evidence type="ECO:0000313" key="4">
    <source>
        <dbReference type="Proteomes" id="UP001234178"/>
    </source>
</evidence>
<dbReference type="PANTHER" id="PTHR23263">
    <property type="entry name" value="SMALL PROLINE-RICH PROTEIN"/>
    <property type="match status" value="1"/>
</dbReference>
<proteinExistence type="predicted"/>
<sequence length="122" mass="13905">MLLLAVVSLMAGWTMGVPMDSSSSEYGSYSYQTTTAAPYYTTTYAAPSYYTTKAPEYYPTTYAAPTYYTEAPKYYSTKAPDYYTTTYAAPTYHTEEPKYYSKAIIFFLVCLLIWVFTHSKLI</sequence>